<dbReference type="InterPro" id="IPR005225">
    <property type="entry name" value="Small_GTP-bd"/>
</dbReference>
<evidence type="ECO:0000259" key="7">
    <source>
        <dbReference type="PROSITE" id="PS51722"/>
    </source>
</evidence>
<dbReference type="Pfam" id="PF22042">
    <property type="entry name" value="EF-G_D2"/>
    <property type="match status" value="1"/>
</dbReference>
<dbReference type="InterPro" id="IPR036925">
    <property type="entry name" value="TIF_IF2_dom3_sf"/>
</dbReference>
<evidence type="ECO:0000256" key="4">
    <source>
        <dbReference type="ARBA" id="ARBA00022917"/>
    </source>
</evidence>
<dbReference type="CDD" id="cd01887">
    <property type="entry name" value="IF2_eIF5B"/>
    <property type="match status" value="1"/>
</dbReference>
<dbReference type="Gene3D" id="3.40.50.300">
    <property type="entry name" value="P-loop containing nucleotide triphosphate hydrolases"/>
    <property type="match status" value="1"/>
</dbReference>
<dbReference type="GO" id="GO:0005525">
    <property type="term" value="F:GTP binding"/>
    <property type="evidence" value="ECO:0007669"/>
    <property type="project" value="UniProtKB-KW"/>
</dbReference>
<keyword evidence="3" id="KW-0547">Nucleotide-binding</keyword>
<dbReference type="SUPFAM" id="SSF52540">
    <property type="entry name" value="P-loop containing nucleoside triphosphate hydrolases"/>
    <property type="match status" value="1"/>
</dbReference>
<dbReference type="InterPro" id="IPR000795">
    <property type="entry name" value="T_Tr_GTP-bd_dom"/>
</dbReference>
<sequence>MSVMSSVMRGTRRLVHADPALFSNFPFPAVFCRAGNHVLEALLNTSVHLDSLEKDTVLEERWIKEVVTRSGMKFRWAKLSASRERPNRDACRRPPADPTLLVPRPPVVTIMGHVDHGKTTLLDSLRKSQIVSTEAGGITQHIGAFLVQLPTGEKITFLDTPGHAAFSSMRARGANATDIVVLVVAADDGVMNQTVESIEHARRAKVPVIVAVNKCDKPHADPQRVKQELLAHDVVCEEFGGDVQAIHISALKGDNLLALAEATVALAEVLELKAEPTGPVEGLVIESRTDKGKGPVTTSIVQRGTLKRGCVLVAGKSWAKVRFLFDENGCAVREAGPSTAVEVVGWKELPSAGETILEVESEVSDVDGSVEAILNILDSYDGQQQCELEVVHFGIGDISENDVNMAEMFGGSIYGFNVAASRGIEQLAARKGIPLRLHSVIYKLVDQLKEELSAKLPPLVSENITGESAPHGHVTTAELRWSGGVSVRSKSAFHPC</sequence>
<dbReference type="GO" id="GO:0003743">
    <property type="term" value="F:translation initiation factor activity"/>
    <property type="evidence" value="ECO:0007669"/>
    <property type="project" value="UniProtKB-KW"/>
</dbReference>
<dbReference type="GeneTree" id="ENSGT00900000141103"/>
<dbReference type="Pfam" id="PF00009">
    <property type="entry name" value="GTP_EFTU"/>
    <property type="match status" value="1"/>
</dbReference>
<evidence type="ECO:0000256" key="5">
    <source>
        <dbReference type="ARBA" id="ARBA00023134"/>
    </source>
</evidence>
<dbReference type="GO" id="GO:0005737">
    <property type="term" value="C:cytoplasm"/>
    <property type="evidence" value="ECO:0007669"/>
    <property type="project" value="TreeGrafter"/>
</dbReference>
<organism evidence="8 9">
    <name type="scientific">Haplochromis burtoni</name>
    <name type="common">Burton's mouthbrooder</name>
    <name type="synonym">Chromis burtoni</name>
    <dbReference type="NCBI Taxonomy" id="8153"/>
    <lineage>
        <taxon>Eukaryota</taxon>
        <taxon>Metazoa</taxon>
        <taxon>Chordata</taxon>
        <taxon>Craniata</taxon>
        <taxon>Vertebrata</taxon>
        <taxon>Euteleostomi</taxon>
        <taxon>Actinopterygii</taxon>
        <taxon>Neopterygii</taxon>
        <taxon>Teleostei</taxon>
        <taxon>Neoteleostei</taxon>
        <taxon>Acanthomorphata</taxon>
        <taxon>Ovalentaria</taxon>
        <taxon>Cichlomorphae</taxon>
        <taxon>Cichliformes</taxon>
        <taxon>Cichlidae</taxon>
        <taxon>African cichlids</taxon>
        <taxon>Pseudocrenilabrinae</taxon>
        <taxon>Haplochromini</taxon>
        <taxon>Haplochromis</taxon>
    </lineage>
</organism>
<keyword evidence="4" id="KW-0648">Protein biosynthesis</keyword>
<proteinExistence type="inferred from homology"/>
<dbReference type="InterPro" id="IPR027417">
    <property type="entry name" value="P-loop_NTPase"/>
</dbReference>
<feature type="domain" description="Tr-type G" evidence="7">
    <location>
        <begin position="103"/>
        <end position="273"/>
    </location>
</feature>
<dbReference type="FunFam" id="3.40.50.300:FF:000019">
    <property type="entry name" value="Translation initiation factor IF-2"/>
    <property type="match status" value="1"/>
</dbReference>
<dbReference type="Pfam" id="PF11987">
    <property type="entry name" value="IF-2"/>
    <property type="match status" value="1"/>
</dbReference>
<dbReference type="CDD" id="cd03702">
    <property type="entry name" value="IF2_mtIF2_II"/>
    <property type="match status" value="1"/>
</dbReference>
<keyword evidence="5" id="KW-0342">GTP-binding</keyword>
<dbReference type="PROSITE" id="PS51722">
    <property type="entry name" value="G_TR_2"/>
    <property type="match status" value="1"/>
</dbReference>
<reference evidence="8" key="2">
    <citation type="submission" date="2025-09" db="UniProtKB">
        <authorList>
            <consortium name="Ensembl"/>
        </authorList>
    </citation>
    <scope>IDENTIFICATION</scope>
</reference>
<dbReference type="PANTHER" id="PTHR43381">
    <property type="entry name" value="TRANSLATION INITIATION FACTOR IF-2-RELATED"/>
    <property type="match status" value="1"/>
</dbReference>
<dbReference type="InterPro" id="IPR044145">
    <property type="entry name" value="IF2_II"/>
</dbReference>
<name>A0A3Q2VUZ8_HAPBU</name>
<comment type="similarity">
    <text evidence="1">Belongs to the TRAFAC class translation factor GTPase superfamily. Classic translation factor GTPase family. IF-2 subfamily.</text>
</comment>
<evidence type="ECO:0000256" key="2">
    <source>
        <dbReference type="ARBA" id="ARBA00022540"/>
    </source>
</evidence>
<evidence type="ECO:0000256" key="1">
    <source>
        <dbReference type="ARBA" id="ARBA00007733"/>
    </source>
</evidence>
<dbReference type="SUPFAM" id="SSF50447">
    <property type="entry name" value="Translation proteins"/>
    <property type="match status" value="1"/>
</dbReference>
<dbReference type="GO" id="GO:0003924">
    <property type="term" value="F:GTPase activity"/>
    <property type="evidence" value="ECO:0007669"/>
    <property type="project" value="InterPro"/>
</dbReference>
<dbReference type="SUPFAM" id="SSF52156">
    <property type="entry name" value="Initiation factor IF2/eIF5b, domain 3"/>
    <property type="match status" value="1"/>
</dbReference>
<evidence type="ECO:0000313" key="8">
    <source>
        <dbReference type="Ensembl" id="ENSHBUP00000012293.1"/>
    </source>
</evidence>
<comment type="function">
    <text evidence="6">One of the essential components for the initiation of protein synthesis. Protects formylmethionyl-tRNA from spontaneous hydrolysis and promotes its binding to the 30S ribosomal subunits. Also involved in the hydrolysis of GTP during the formation of the 70S ribosomal complex.</text>
</comment>
<keyword evidence="2" id="KW-0396">Initiation factor</keyword>
<dbReference type="InterPro" id="IPR015760">
    <property type="entry name" value="TIF_IF2"/>
</dbReference>
<reference evidence="8" key="1">
    <citation type="submission" date="2025-08" db="UniProtKB">
        <authorList>
            <consortium name="Ensembl"/>
        </authorList>
    </citation>
    <scope>IDENTIFICATION</scope>
</reference>
<dbReference type="PANTHER" id="PTHR43381:SF20">
    <property type="entry name" value="TRANSLATION INITIATION FACTOR IF-2, MITOCHONDRIAL"/>
    <property type="match status" value="1"/>
</dbReference>
<keyword evidence="9" id="KW-1185">Reference proteome</keyword>
<evidence type="ECO:0000256" key="3">
    <source>
        <dbReference type="ARBA" id="ARBA00022741"/>
    </source>
</evidence>
<dbReference type="InterPro" id="IPR053905">
    <property type="entry name" value="EF-G-like_DII"/>
</dbReference>
<dbReference type="AlphaFoldDB" id="A0A3Q2VUZ8"/>
<dbReference type="Proteomes" id="UP000264840">
    <property type="component" value="Unplaced"/>
</dbReference>
<dbReference type="InterPro" id="IPR023115">
    <property type="entry name" value="TIF_IF2_dom3"/>
</dbReference>
<dbReference type="NCBIfam" id="TIGR00231">
    <property type="entry name" value="small_GTP"/>
    <property type="match status" value="1"/>
</dbReference>
<evidence type="ECO:0000313" key="9">
    <source>
        <dbReference type="Proteomes" id="UP000264840"/>
    </source>
</evidence>
<dbReference type="Ensembl" id="ENSHBUT00000032484.1">
    <property type="protein sequence ID" value="ENSHBUP00000012293.1"/>
    <property type="gene ID" value="ENSHBUG00000014269.1"/>
</dbReference>
<dbReference type="InterPro" id="IPR009000">
    <property type="entry name" value="Transl_B-barrel_sf"/>
</dbReference>
<evidence type="ECO:0000256" key="6">
    <source>
        <dbReference type="ARBA" id="ARBA00025162"/>
    </source>
</evidence>
<accession>A0A3Q2VUZ8</accession>
<dbReference type="Gene3D" id="2.40.30.10">
    <property type="entry name" value="Translation factors"/>
    <property type="match status" value="1"/>
</dbReference>
<protein>
    <submittedName>
        <fullName evidence="8">Mitochondrial translational initiation factor 2</fullName>
    </submittedName>
</protein>